<accession>A0A7S2IU14</accession>
<evidence type="ECO:0000313" key="2">
    <source>
        <dbReference type="EMBL" id="CAD9529101.1"/>
    </source>
</evidence>
<proteinExistence type="predicted"/>
<feature type="chain" id="PRO_5030684092" evidence="1">
    <location>
        <begin position="20"/>
        <end position="1903"/>
    </location>
</feature>
<sequence>MAAGFLELDLLSFIHVSAGIWKGGARQVSEASEGCPIASDFPATFFLLPPCPAHAQHCDDAEVECSREEAATPGHCKCTFGYEGAIGFDPDVNAREYQGNCTPIEAYCKAEGKLSHENGYMEARVREEAQPQCEDGLRPMGAAECMTVNHTVGVFDSGTKPYCEFLHPNRPVLIACPLPSEEDFLFSEDLCWDCTPGDKCECDPRCHEGFGDARSTSDVGGALPSPRCVRQVVACPDGSQLEWSEGACFSNGTKTHKFCCDEAWTGSGGDRKPKLPPLDLHSAACEESVGALECFQRQASEGDLCCWNQSGWALALGHSPQCASLGALESEGKKVDSDTQCAIRREVSEAVWVDMPQCAKYASPPPEMPGLRIQGGRECLPGRTCAAHVQCEEGYVLLGGKEGLRQFESDGSGGLKFVGEPPLCVPRPLSPLCGDVPDGNGTLRWSGECKDCRAGEWCACVVRCAENHTEGDGVATRAGTKTCKPLPLDDVQSCSTLTQARCLLSKEGHNGQDHPCCLLHNGECEVRGSPRITESRLPLGFDSTKPLNICAQHETVWEDLPQCQKVSKGTCEFRDDSVLWRFNLSAECQSCTPGEDCNCKVSCHPKLDMYGAMGPDDTISCTEETKLFPDLPACLDREAAPECRWEEPTTGLKGLRPHAEHIMTNCQVCPVGIAGESCCTAKCAAGYLRADFEEKESASEINCKESPRTDFRFDSCEEAETFEDCMDAAEGPQGHSERVPCCWSGGDGGKCLAKGRSEWTMENLPQACSRVRKAEYEGFPECKAVCSLPGTGEWDLQKSVNCARVEHTRTGTYQIKRSMGVVLHKEFMGRATQERFRKHAQVYVNETRVSADFSELWGWAREGHPDRRAGWIKIVEPLAKHMEYTMVHAIKVALTAEETEALDSPPDDKVCNAQCKRVNGGPWYIPRGEPPEGLRACVVEYETNLVRFPPLPRCEQTCATPDDKQGTLRIDGCEQCFAEREDADRRFIFRRDRCHCEVFCDPRTKLRTGYQGPKKCEKHPHVARPYFSALPTCSPFCSPPDSQDGKLDVSECKYTCLANDPSCRCKLRCASGLAPLPRSTPFECKTTISSAGQATTQWVQATRAGTPGIPTCAKPFVVTVVDAQTKALVYNARVEIFDGYIIEDSRRRFDATTASRGDHAGKVECTTPYMEYMMVRVSKDGYFQDTIPKDRAVDCAGVKADCYLQVALQKKGSMKTEIEVENGECFLSAENPGQHAFTAVLTWSLRPVKDLDIWARSWDCAVDVAKRYNCGVGKKWLNEARYSNRPPACMRSDFFDRADGLSSSEARSCTVSRVASDYDYYSGTTTTRMDANGMPIISGLAQNQFPKWVNYKTRHVSKLTRRLLGKSPHRGVSQGLWDNLKNWWSTASKPYEDWKIPEVISQRRPGDNDGYMILDVDAQNGLGPETVSFNKVPPGRYQIAVNSWSREKPIEEASPRVKINIGNGYFVCQIKHCDQSQHVWNVANVVFGEGEVKDGRTRHKFQIVDRPGHMIPLYQTSLSTDPDKQKWEALKRDADTYRYAYWEAHMAPPPYGPLDEELEASCHGICEPGHPEHRACLMRNDLPLEWVQRAASFALPEPLSRDLTGATLTLTAPFGALDDFSVALRDAGNQTLYTFKVLMTKGSIELSHGRWPKRWEFPRHKFPRGMPFDFVFRLEHIHKYLPCVNQSIWVSGARVWHHGCEATDWTRWASFMLDGSVPQTVLDFQKPRKPTTVCKTRCHADECMAFNGNTTCWAKRRITRWSSKTPPGSYSARANNCFTKHTATHDGWCWDQKEVTAGLECCTGRAGAPEYDHKMGRCRFLGATEEQSRKWHQKWYGDGSAGRLKAMCDRSERCLGYSKSFVGDDDGTGTGWLYYAGSAWTLGVESTTAELDLFECNIKKAQE</sequence>
<protein>
    <submittedName>
        <fullName evidence="2">Uncharacterized protein</fullName>
    </submittedName>
</protein>
<dbReference type="EMBL" id="HBGW01019126">
    <property type="protein sequence ID" value="CAD9529101.1"/>
    <property type="molecule type" value="Transcribed_RNA"/>
</dbReference>
<name>A0A7S2IU14_9DINO</name>
<reference evidence="2" key="1">
    <citation type="submission" date="2021-01" db="EMBL/GenBank/DDBJ databases">
        <authorList>
            <person name="Corre E."/>
            <person name="Pelletier E."/>
            <person name="Niang G."/>
            <person name="Scheremetjew M."/>
            <person name="Finn R."/>
            <person name="Kale V."/>
            <person name="Holt S."/>
            <person name="Cochrane G."/>
            <person name="Meng A."/>
            <person name="Brown T."/>
            <person name="Cohen L."/>
        </authorList>
    </citation>
    <scope>NUCLEOTIDE SEQUENCE</scope>
    <source>
        <strain evidence="2">RCC3387</strain>
    </source>
</reference>
<evidence type="ECO:0000256" key="1">
    <source>
        <dbReference type="SAM" id="SignalP"/>
    </source>
</evidence>
<gene>
    <name evidence="2" type="ORF">BRAN1462_LOCUS12060</name>
</gene>
<organism evidence="2">
    <name type="scientific">Zooxanthella nutricula</name>
    <dbReference type="NCBI Taxonomy" id="1333877"/>
    <lineage>
        <taxon>Eukaryota</taxon>
        <taxon>Sar</taxon>
        <taxon>Alveolata</taxon>
        <taxon>Dinophyceae</taxon>
        <taxon>Peridiniales</taxon>
        <taxon>Peridiniales incertae sedis</taxon>
        <taxon>Zooxanthella</taxon>
    </lineage>
</organism>
<feature type="signal peptide" evidence="1">
    <location>
        <begin position="1"/>
        <end position="19"/>
    </location>
</feature>
<keyword evidence="1" id="KW-0732">Signal</keyword>